<protein>
    <recommendedName>
        <fullName evidence="5">Release factor glutamine methyltransferase</fullName>
        <shortName evidence="5">RF MTase</shortName>
        <ecNumber evidence="5">2.1.1.297</ecNumber>
    </recommendedName>
    <alternativeName>
        <fullName evidence="5">N5-glutamine methyltransferase PrmC</fullName>
    </alternativeName>
    <alternativeName>
        <fullName evidence="5">Protein-(glutamine-N5) MTase PrmC</fullName>
    </alternativeName>
    <alternativeName>
        <fullName evidence="5">Protein-glutamine N-methyltransferase PrmC</fullName>
    </alternativeName>
</protein>
<feature type="domain" description="Release factor glutamine methyltransferase N-terminal" evidence="7">
    <location>
        <begin position="6"/>
        <end position="72"/>
    </location>
</feature>
<evidence type="ECO:0000256" key="2">
    <source>
        <dbReference type="ARBA" id="ARBA00022679"/>
    </source>
</evidence>
<name>A0A6B8W869_9CORY</name>
<dbReference type="NCBIfam" id="TIGR00536">
    <property type="entry name" value="hemK_fam"/>
    <property type="match status" value="1"/>
</dbReference>
<dbReference type="NCBIfam" id="TIGR03534">
    <property type="entry name" value="RF_mod_PrmC"/>
    <property type="match status" value="1"/>
</dbReference>
<dbReference type="AlphaFoldDB" id="A0A6B8W869"/>
<keyword evidence="1 5" id="KW-0489">Methyltransferase</keyword>
<comment type="similarity">
    <text evidence="5">Belongs to the protein N5-glutamine methyltransferase family. PrmC subfamily.</text>
</comment>
<dbReference type="Proteomes" id="UP000424462">
    <property type="component" value="Chromosome"/>
</dbReference>
<dbReference type="PANTHER" id="PTHR18895">
    <property type="entry name" value="HEMK METHYLTRANSFERASE"/>
    <property type="match status" value="1"/>
</dbReference>
<evidence type="ECO:0000256" key="3">
    <source>
        <dbReference type="ARBA" id="ARBA00022691"/>
    </source>
</evidence>
<dbReference type="Gene3D" id="3.40.50.150">
    <property type="entry name" value="Vaccinia Virus protein VP39"/>
    <property type="match status" value="1"/>
</dbReference>
<proteinExistence type="inferred from homology"/>
<dbReference type="Gene3D" id="1.10.8.10">
    <property type="entry name" value="DNA helicase RuvA subunit, C-terminal domain"/>
    <property type="match status" value="1"/>
</dbReference>
<dbReference type="Pfam" id="PF05175">
    <property type="entry name" value="MTS"/>
    <property type="match status" value="1"/>
</dbReference>
<keyword evidence="2 5" id="KW-0808">Transferase</keyword>
<dbReference type="InterPro" id="IPR002052">
    <property type="entry name" value="DNA_methylase_N6_adenine_CS"/>
</dbReference>
<evidence type="ECO:0000256" key="5">
    <source>
        <dbReference type="HAMAP-Rule" id="MF_02126"/>
    </source>
</evidence>
<evidence type="ECO:0000256" key="1">
    <source>
        <dbReference type="ARBA" id="ARBA00022603"/>
    </source>
</evidence>
<dbReference type="InterPro" id="IPR040758">
    <property type="entry name" value="PrmC_N"/>
</dbReference>
<feature type="binding site" evidence="5">
    <location>
        <position position="140"/>
    </location>
    <ligand>
        <name>S-adenosyl-L-methionine</name>
        <dbReference type="ChEBI" id="CHEBI:59789"/>
    </ligand>
</feature>
<dbReference type="EC" id="2.1.1.297" evidence="5"/>
<keyword evidence="9" id="KW-1185">Reference proteome</keyword>
<dbReference type="PROSITE" id="PS00092">
    <property type="entry name" value="N6_MTASE"/>
    <property type="match status" value="1"/>
</dbReference>
<evidence type="ECO:0000256" key="4">
    <source>
        <dbReference type="ARBA" id="ARBA00048391"/>
    </source>
</evidence>
<evidence type="ECO:0000259" key="6">
    <source>
        <dbReference type="Pfam" id="PF05175"/>
    </source>
</evidence>
<comment type="caution">
    <text evidence="5">Lacks conserved residue(s) required for the propagation of feature annotation.</text>
</comment>
<dbReference type="PANTHER" id="PTHR18895:SF74">
    <property type="entry name" value="MTRF1L RELEASE FACTOR GLUTAMINE METHYLTRANSFERASE"/>
    <property type="match status" value="1"/>
</dbReference>
<evidence type="ECO:0000313" key="9">
    <source>
        <dbReference type="Proteomes" id="UP000424462"/>
    </source>
</evidence>
<sequence length="275" mass="29235">MRILSQALVEATAVLKDAAVASPANDARLIAGHLLGVDKLMLFLRGDDPVPAGFDEMIARRAGREPLQHILGVAPFGPLELEVGPGVFIPRPETEVLADWGVKSLDGISAPRVVDLCTGSGALAAYIAHERSDAEIAAVEKQAAAAAYARRNLPASVRLILGDATSPEVLSEWNGSCDLVISNPPYVPETPDLDPEVYQDPHEAVFAGDDGMGVINEMVAQIHRLLRSGGVTGIEHDDATSEQVQRVLREHGGFQNVAPLLDMTGRARFVCASKV</sequence>
<feature type="binding site" evidence="5">
    <location>
        <begin position="183"/>
        <end position="186"/>
    </location>
    <ligand>
        <name>substrate</name>
    </ligand>
</feature>
<dbReference type="InterPro" id="IPR007848">
    <property type="entry name" value="Small_mtfrase_dom"/>
</dbReference>
<gene>
    <name evidence="5 8" type="primary">prmC</name>
    <name evidence="8" type="ORF">COCCU_05710</name>
</gene>
<dbReference type="KEGG" id="cok:COCCU_05710"/>
<dbReference type="GO" id="GO:0032259">
    <property type="term" value="P:methylation"/>
    <property type="evidence" value="ECO:0007669"/>
    <property type="project" value="UniProtKB-KW"/>
</dbReference>
<dbReference type="GO" id="GO:0003676">
    <property type="term" value="F:nucleic acid binding"/>
    <property type="evidence" value="ECO:0007669"/>
    <property type="project" value="InterPro"/>
</dbReference>
<dbReference type="EMBL" id="CP046455">
    <property type="protein sequence ID" value="QGU07086.1"/>
    <property type="molecule type" value="Genomic_DNA"/>
</dbReference>
<comment type="function">
    <text evidence="5">Methylates the class 1 translation termination release factors RF1/PrfA and RF2/PrfB on the glutamine residue of the universally conserved GGQ motif.</text>
</comment>
<dbReference type="InterPro" id="IPR004556">
    <property type="entry name" value="HemK-like"/>
</dbReference>
<organism evidence="8 9">
    <name type="scientific">Corynebacterium occultum</name>
    <dbReference type="NCBI Taxonomy" id="2675219"/>
    <lineage>
        <taxon>Bacteria</taxon>
        <taxon>Bacillati</taxon>
        <taxon>Actinomycetota</taxon>
        <taxon>Actinomycetes</taxon>
        <taxon>Mycobacteriales</taxon>
        <taxon>Corynebacteriaceae</taxon>
        <taxon>Corynebacterium</taxon>
    </lineage>
</organism>
<comment type="catalytic activity">
    <reaction evidence="4 5">
        <text>L-glutaminyl-[peptide chain release factor] + S-adenosyl-L-methionine = N(5)-methyl-L-glutaminyl-[peptide chain release factor] + S-adenosyl-L-homocysteine + H(+)</text>
        <dbReference type="Rhea" id="RHEA:42896"/>
        <dbReference type="Rhea" id="RHEA-COMP:10271"/>
        <dbReference type="Rhea" id="RHEA-COMP:10272"/>
        <dbReference type="ChEBI" id="CHEBI:15378"/>
        <dbReference type="ChEBI" id="CHEBI:30011"/>
        <dbReference type="ChEBI" id="CHEBI:57856"/>
        <dbReference type="ChEBI" id="CHEBI:59789"/>
        <dbReference type="ChEBI" id="CHEBI:61891"/>
        <dbReference type="EC" id="2.1.1.297"/>
    </reaction>
</comment>
<dbReference type="InterPro" id="IPR029063">
    <property type="entry name" value="SAM-dependent_MTases_sf"/>
</dbReference>
<dbReference type="Pfam" id="PF17827">
    <property type="entry name" value="PrmC_N"/>
    <property type="match status" value="1"/>
</dbReference>
<dbReference type="CDD" id="cd02440">
    <property type="entry name" value="AdoMet_MTases"/>
    <property type="match status" value="1"/>
</dbReference>
<evidence type="ECO:0000313" key="8">
    <source>
        <dbReference type="EMBL" id="QGU07086.1"/>
    </source>
</evidence>
<accession>A0A6B8W869</accession>
<feature type="binding site" evidence="5">
    <location>
        <position position="183"/>
    </location>
    <ligand>
        <name>S-adenosyl-L-methionine</name>
        <dbReference type="ChEBI" id="CHEBI:59789"/>
    </ligand>
</feature>
<dbReference type="SUPFAM" id="SSF53335">
    <property type="entry name" value="S-adenosyl-L-methionine-dependent methyltransferases"/>
    <property type="match status" value="1"/>
</dbReference>
<dbReference type="HAMAP" id="MF_02126">
    <property type="entry name" value="RF_methyltr_PrmC"/>
    <property type="match status" value="1"/>
</dbReference>
<reference evidence="8 9" key="1">
    <citation type="submission" date="2019-11" db="EMBL/GenBank/DDBJ databases">
        <title>Complete genome sequence of Corynebacterium kalinowskii 1959, a novel Corynebacterium species isolated from soil of a small paddock in Vilsendorf, Germany.</title>
        <authorList>
            <person name="Schaffert L."/>
            <person name="Ruwe M."/>
            <person name="Milse J."/>
            <person name="Hanuschka K."/>
            <person name="Ortseifen V."/>
            <person name="Droste J."/>
            <person name="Brandt D."/>
            <person name="Schlueter L."/>
            <person name="Kutter Y."/>
            <person name="Vinke S."/>
            <person name="Viehoefer P."/>
            <person name="Jacob L."/>
            <person name="Luebke N.-C."/>
            <person name="Schulte-Berndt E."/>
            <person name="Hain C."/>
            <person name="Linder M."/>
            <person name="Schmidt P."/>
            <person name="Wollenschlaeger L."/>
            <person name="Luttermann T."/>
            <person name="Thieme E."/>
            <person name="Hassa J."/>
            <person name="Haak M."/>
            <person name="Wittchen M."/>
            <person name="Mentz A."/>
            <person name="Persicke M."/>
            <person name="Busche T."/>
            <person name="Ruckert C."/>
        </authorList>
    </citation>
    <scope>NUCLEOTIDE SEQUENCE [LARGE SCALE GENOMIC DNA]</scope>
    <source>
        <strain evidence="8 9">2039</strain>
    </source>
</reference>
<evidence type="ECO:0000259" key="7">
    <source>
        <dbReference type="Pfam" id="PF17827"/>
    </source>
</evidence>
<dbReference type="InterPro" id="IPR019874">
    <property type="entry name" value="RF_methyltr_PrmC"/>
</dbReference>
<dbReference type="InterPro" id="IPR050320">
    <property type="entry name" value="N5-glutamine_MTase"/>
</dbReference>
<keyword evidence="3 5" id="KW-0949">S-adenosyl-L-methionine</keyword>
<dbReference type="GO" id="GO:0102559">
    <property type="term" value="F:peptide chain release factor N(5)-glutamine methyltransferase activity"/>
    <property type="evidence" value="ECO:0007669"/>
    <property type="project" value="UniProtKB-EC"/>
</dbReference>
<feature type="domain" description="Methyltransferase small" evidence="6">
    <location>
        <begin position="106"/>
        <end position="187"/>
    </location>
</feature>